<dbReference type="InterPro" id="IPR009045">
    <property type="entry name" value="Zn_M74/Hedgehog-like"/>
</dbReference>
<protein>
    <submittedName>
        <fullName evidence="3">Peptidase M15B</fullName>
    </submittedName>
</protein>
<organism evidence="3">
    <name type="scientific">uncultured Caudovirales phage</name>
    <dbReference type="NCBI Taxonomy" id="2100421"/>
    <lineage>
        <taxon>Viruses</taxon>
        <taxon>Duplodnaviria</taxon>
        <taxon>Heunggongvirae</taxon>
        <taxon>Uroviricota</taxon>
        <taxon>Caudoviricetes</taxon>
        <taxon>Peduoviridae</taxon>
        <taxon>Maltschvirus</taxon>
        <taxon>Maltschvirus maltsch</taxon>
    </lineage>
</organism>
<dbReference type="GO" id="GO:0006508">
    <property type="term" value="P:proteolysis"/>
    <property type="evidence" value="ECO:0007669"/>
    <property type="project" value="InterPro"/>
</dbReference>
<dbReference type="EMBL" id="LR798401">
    <property type="protein sequence ID" value="CAB5229202.1"/>
    <property type="molecule type" value="Genomic_DNA"/>
</dbReference>
<accession>A0A6J7XE21</accession>
<dbReference type="Pfam" id="PF02557">
    <property type="entry name" value="VanY"/>
    <property type="match status" value="1"/>
</dbReference>
<dbReference type="Gene3D" id="3.30.1380.10">
    <property type="match status" value="1"/>
</dbReference>
<evidence type="ECO:0000313" key="2">
    <source>
        <dbReference type="EMBL" id="CAB4178017.1"/>
    </source>
</evidence>
<name>A0A6J7XE21_9CAUD</name>
<evidence type="ECO:0000259" key="1">
    <source>
        <dbReference type="Pfam" id="PF02557"/>
    </source>
</evidence>
<reference evidence="3" key="1">
    <citation type="submission" date="2020-05" db="EMBL/GenBank/DDBJ databases">
        <authorList>
            <person name="Chiriac C."/>
            <person name="Salcher M."/>
            <person name="Ghai R."/>
            <person name="Kavagutti S V."/>
        </authorList>
    </citation>
    <scope>NUCLEOTIDE SEQUENCE</scope>
</reference>
<dbReference type="InterPro" id="IPR003709">
    <property type="entry name" value="VanY-like_core_dom"/>
</dbReference>
<dbReference type="EMBL" id="LR796962">
    <property type="protein sequence ID" value="CAB4178017.1"/>
    <property type="molecule type" value="Genomic_DNA"/>
</dbReference>
<evidence type="ECO:0000313" key="3">
    <source>
        <dbReference type="EMBL" id="CAB5229202.1"/>
    </source>
</evidence>
<dbReference type="GO" id="GO:0008233">
    <property type="term" value="F:peptidase activity"/>
    <property type="evidence" value="ECO:0007669"/>
    <property type="project" value="InterPro"/>
</dbReference>
<gene>
    <name evidence="2" type="ORF">UFOVP1015_28</name>
    <name evidence="3" type="ORF">UFOVP1551_9</name>
</gene>
<sequence length="148" mass="16742">MKHEERLIGVDIRVVACIESLAEKVNRQMGRELIIVFGFRSLKEQTKLYEQGRSAPGKIVTNAKAGSSPHNFNCAVDCWIMSEDGKSIDWNNSDFINIARSHAAAVSDKIVWGGNFQSLSDMPHWELKSWRMVRAKVEKIIPNTINNN</sequence>
<proteinExistence type="predicted"/>
<dbReference type="CDD" id="cd14845">
    <property type="entry name" value="L-Ala-D-Glu_peptidase_like"/>
    <property type="match status" value="1"/>
</dbReference>
<dbReference type="SUPFAM" id="SSF55166">
    <property type="entry name" value="Hedgehog/DD-peptidase"/>
    <property type="match status" value="1"/>
</dbReference>
<feature type="domain" description="D-alanyl-D-alanine carboxypeptidase-like core" evidence="1">
    <location>
        <begin position="15"/>
        <end position="86"/>
    </location>
</feature>